<dbReference type="AlphaFoldDB" id="A0A9N8WKL1"/>
<feature type="domain" description="Myb-like" evidence="2">
    <location>
        <begin position="115"/>
        <end position="169"/>
    </location>
</feature>
<feature type="compositionally biased region" description="Low complexity" evidence="1">
    <location>
        <begin position="1"/>
        <end position="20"/>
    </location>
</feature>
<keyword evidence="4" id="KW-1185">Reference proteome</keyword>
<dbReference type="EMBL" id="CAJVPK010000266">
    <property type="protein sequence ID" value="CAG8485714.1"/>
    <property type="molecule type" value="Genomic_DNA"/>
</dbReference>
<evidence type="ECO:0000256" key="1">
    <source>
        <dbReference type="SAM" id="MobiDB-lite"/>
    </source>
</evidence>
<dbReference type="CDD" id="cd00167">
    <property type="entry name" value="SANT"/>
    <property type="match status" value="2"/>
</dbReference>
<organism evidence="3 4">
    <name type="scientific">Diversispora eburnea</name>
    <dbReference type="NCBI Taxonomy" id="1213867"/>
    <lineage>
        <taxon>Eukaryota</taxon>
        <taxon>Fungi</taxon>
        <taxon>Fungi incertae sedis</taxon>
        <taxon>Mucoromycota</taxon>
        <taxon>Glomeromycotina</taxon>
        <taxon>Glomeromycetes</taxon>
        <taxon>Diversisporales</taxon>
        <taxon>Diversisporaceae</taxon>
        <taxon>Diversispora</taxon>
    </lineage>
</organism>
<comment type="caution">
    <text evidence="3">The sequence shown here is derived from an EMBL/GenBank/DDBJ whole genome shotgun (WGS) entry which is preliminary data.</text>
</comment>
<evidence type="ECO:0000313" key="4">
    <source>
        <dbReference type="Proteomes" id="UP000789706"/>
    </source>
</evidence>
<dbReference type="SMART" id="SM00717">
    <property type="entry name" value="SANT"/>
    <property type="match status" value="2"/>
</dbReference>
<dbReference type="OrthoDB" id="2143914at2759"/>
<gene>
    <name evidence="3" type="ORF">DEBURN_LOCUS3905</name>
</gene>
<dbReference type="InterPro" id="IPR009057">
    <property type="entry name" value="Homeodomain-like_sf"/>
</dbReference>
<dbReference type="PROSITE" id="PS50090">
    <property type="entry name" value="MYB_LIKE"/>
    <property type="match status" value="2"/>
</dbReference>
<dbReference type="InterPro" id="IPR001005">
    <property type="entry name" value="SANT/Myb"/>
</dbReference>
<dbReference type="Proteomes" id="UP000789706">
    <property type="component" value="Unassembled WGS sequence"/>
</dbReference>
<evidence type="ECO:0000259" key="2">
    <source>
        <dbReference type="PROSITE" id="PS50090"/>
    </source>
</evidence>
<protein>
    <submittedName>
        <fullName evidence="3">11200_t:CDS:1</fullName>
    </submittedName>
</protein>
<feature type="domain" description="Myb-like" evidence="2">
    <location>
        <begin position="51"/>
        <end position="84"/>
    </location>
</feature>
<sequence>MSQISTNQQPNQSSSQPSKGEPSEPSKSEPSQQSKDKSNQLSKIEPSHLTWTEEENKRLLKLIEKYGPKWHILAKFFNQEENKRLFELIGTYGQDWYKLEEFFNNRPYYSIRYHYSKIRARLWTPEETTKLYNSAIDFGVNNKESWDNIKLLFPNRTLKELKEKYGELNNRAKMKFGEWTKDEHWRFEKALNDWSKLWKEGKLSEYQDLWRNISDEESKSIEKDTRSELKNRIPIYEENEGNEDIQDVTSPSPDEQFGG</sequence>
<feature type="region of interest" description="Disordered" evidence="1">
    <location>
        <begin position="232"/>
        <end position="259"/>
    </location>
</feature>
<proteinExistence type="predicted"/>
<dbReference type="SUPFAM" id="SSF46689">
    <property type="entry name" value="Homeodomain-like"/>
    <property type="match status" value="2"/>
</dbReference>
<reference evidence="3" key="1">
    <citation type="submission" date="2021-06" db="EMBL/GenBank/DDBJ databases">
        <authorList>
            <person name="Kallberg Y."/>
            <person name="Tangrot J."/>
            <person name="Rosling A."/>
        </authorList>
    </citation>
    <scope>NUCLEOTIDE SEQUENCE</scope>
    <source>
        <strain evidence="3">AZ414A</strain>
    </source>
</reference>
<name>A0A9N8WKL1_9GLOM</name>
<feature type="compositionally biased region" description="Acidic residues" evidence="1">
    <location>
        <begin position="237"/>
        <end position="246"/>
    </location>
</feature>
<evidence type="ECO:0000313" key="3">
    <source>
        <dbReference type="EMBL" id="CAG8485714.1"/>
    </source>
</evidence>
<accession>A0A9N8WKL1</accession>
<dbReference type="Pfam" id="PF13921">
    <property type="entry name" value="Myb_DNA-bind_6"/>
    <property type="match status" value="2"/>
</dbReference>
<feature type="region of interest" description="Disordered" evidence="1">
    <location>
        <begin position="1"/>
        <end position="47"/>
    </location>
</feature>
<dbReference type="Gene3D" id="1.10.10.60">
    <property type="entry name" value="Homeodomain-like"/>
    <property type="match status" value="2"/>
</dbReference>